<dbReference type="SUPFAM" id="SSF160897">
    <property type="entry name" value="Taf5 N-terminal domain-like"/>
    <property type="match status" value="1"/>
</dbReference>
<proteinExistence type="inferred from homology"/>
<keyword evidence="7" id="KW-0539">Nucleus</keyword>
<name>A0ABM0MN28_SACKO</name>
<dbReference type="PANTHER" id="PTHR19879:SF1">
    <property type="entry name" value="CANNONBALL-RELATED"/>
    <property type="match status" value="1"/>
</dbReference>
<dbReference type="InterPro" id="IPR001680">
    <property type="entry name" value="WD40_rpt"/>
</dbReference>
<dbReference type="PROSITE" id="PS00678">
    <property type="entry name" value="WD_REPEATS_1"/>
    <property type="match status" value="3"/>
</dbReference>
<reference evidence="12" key="1">
    <citation type="submission" date="2025-08" db="UniProtKB">
        <authorList>
            <consortium name="RefSeq"/>
        </authorList>
    </citation>
    <scope>IDENTIFICATION</scope>
    <source>
        <tissue evidence="12">Testes</tissue>
    </source>
</reference>
<dbReference type="CDD" id="cd08044">
    <property type="entry name" value="TAF5_NTD2"/>
    <property type="match status" value="1"/>
</dbReference>
<dbReference type="CDD" id="cd00200">
    <property type="entry name" value="WD40"/>
    <property type="match status" value="1"/>
</dbReference>
<evidence type="ECO:0000313" key="12">
    <source>
        <dbReference type="RefSeq" id="XP_006821419.1"/>
    </source>
</evidence>
<evidence type="ECO:0000256" key="3">
    <source>
        <dbReference type="ARBA" id="ARBA00022574"/>
    </source>
</evidence>
<evidence type="ECO:0000256" key="6">
    <source>
        <dbReference type="ARBA" id="ARBA00023163"/>
    </source>
</evidence>
<keyword evidence="6" id="KW-0804">Transcription</keyword>
<comment type="subcellular location">
    <subcellularLocation>
        <location evidence="1">Nucleus</location>
    </subcellularLocation>
</comment>
<feature type="compositionally biased region" description="Basic and acidic residues" evidence="9">
    <location>
        <begin position="280"/>
        <end position="289"/>
    </location>
</feature>
<protein>
    <submittedName>
        <fullName evidence="12">Transcription initiation factor TFIID subunit 5-like</fullName>
    </submittedName>
</protein>
<dbReference type="InterPro" id="IPR015943">
    <property type="entry name" value="WD40/YVTN_repeat-like_dom_sf"/>
</dbReference>
<dbReference type="Proteomes" id="UP000694865">
    <property type="component" value="Unplaced"/>
</dbReference>
<evidence type="ECO:0000256" key="4">
    <source>
        <dbReference type="ARBA" id="ARBA00022737"/>
    </source>
</evidence>
<gene>
    <name evidence="12" type="primary">LOC100374640</name>
</gene>
<dbReference type="Gene3D" id="2.130.10.10">
    <property type="entry name" value="YVTN repeat-like/Quinoprotein amine dehydrogenase"/>
    <property type="match status" value="2"/>
</dbReference>
<evidence type="ECO:0000313" key="11">
    <source>
        <dbReference type="Proteomes" id="UP000694865"/>
    </source>
</evidence>
<evidence type="ECO:0000256" key="8">
    <source>
        <dbReference type="PROSITE-ProRule" id="PRU00221"/>
    </source>
</evidence>
<dbReference type="Gene3D" id="1.25.40.500">
    <property type="entry name" value="TFIID subunit TAF5, NTD2 domain"/>
    <property type="match status" value="1"/>
</dbReference>
<accession>A0ABM0MN28</accession>
<feature type="repeat" description="WD" evidence="8">
    <location>
        <begin position="537"/>
        <end position="578"/>
    </location>
</feature>
<dbReference type="Pfam" id="PF00400">
    <property type="entry name" value="WD40"/>
    <property type="match status" value="5"/>
</dbReference>
<dbReference type="SUPFAM" id="SSF50978">
    <property type="entry name" value="WD40 repeat-like"/>
    <property type="match status" value="1"/>
</dbReference>
<dbReference type="PROSITE" id="PS50082">
    <property type="entry name" value="WD_REPEATS_2"/>
    <property type="match status" value="5"/>
</dbReference>
<sequence>MAESLADQSKDQHPVQQHVQRPHEERTPPHVTVETGKDVKKMDKQTLMAVLQFLKKNNLKDTVDILKKETNFSVSDEEPTTATDQDVSSVLSAYTSEGDPSQYDDNYSNVLAFIESALDMYKSPQHCFSSHAAVSFFAKHFGIQEEYHQEDLVKLSTVTKKEHMKSNELMINFRSSKFTIKMSRDSYQLLKRYLNDKQQSVLLDLLQEHLYIDVFDGLPRNKQQIDATAGAMTGAARREANKTKVFYGLLKEPEINLPLEEEEEGAEGEDKPKKKKVKRDSHMGKKNKPDPNAPALSRIPLPSLRDIDKMERVIAMRETLKRIKVSADNLPSICFYTFLNAYQNLTSAEISEDSSMMAAGFADSLIRVWTLTPKKLRAVKPIHELMNIDKEADDVLERIMDERTATDNRVLLGHSGPVYATSFSPDRTMLLSASEDCTVRLWSLQMFVNLVCYRGHNYPVWDVQFSPYGYYFVSVGHDRTARLWATENHQPLRVFSGHLSDVDCVKFHPNSNYIATGSSDRTCRLWDVSSGNCVRILTGHKAPIHSIAFSPDGKHLATAGVDKTVLLWDIGHGSLIGRLVGHTDTIYSLCFSRDGSTLASGGIDNCVKLWDVNKVFGEVDTDEITNTTHITLSENTNYLFGSYPSKSTPIHHLHFTRRNLLLATGPFVI</sequence>
<evidence type="ECO:0000256" key="1">
    <source>
        <dbReference type="ARBA" id="ARBA00004123"/>
    </source>
</evidence>
<evidence type="ECO:0000256" key="2">
    <source>
        <dbReference type="ARBA" id="ARBA00009435"/>
    </source>
</evidence>
<feature type="repeat" description="WD" evidence="8">
    <location>
        <begin position="453"/>
        <end position="494"/>
    </location>
</feature>
<evidence type="ECO:0000259" key="10">
    <source>
        <dbReference type="Pfam" id="PF04494"/>
    </source>
</evidence>
<dbReference type="GeneID" id="100374640"/>
<comment type="similarity">
    <text evidence="2">Belongs to the WD repeat TAF5 family.</text>
</comment>
<dbReference type="InterPro" id="IPR037264">
    <property type="entry name" value="TFIID_NTD2_sf"/>
</dbReference>
<dbReference type="PROSITE" id="PS50294">
    <property type="entry name" value="WD_REPEATS_REGION"/>
    <property type="match status" value="5"/>
</dbReference>
<feature type="repeat" description="WD" evidence="8">
    <location>
        <begin position="579"/>
        <end position="613"/>
    </location>
</feature>
<dbReference type="InterPro" id="IPR007582">
    <property type="entry name" value="TFIID_NTD2"/>
</dbReference>
<evidence type="ECO:0000256" key="5">
    <source>
        <dbReference type="ARBA" id="ARBA00023015"/>
    </source>
</evidence>
<evidence type="ECO:0000256" key="7">
    <source>
        <dbReference type="ARBA" id="ARBA00023242"/>
    </source>
</evidence>
<feature type="domain" description="TFIID subunit TAF5 NTD2" evidence="10">
    <location>
        <begin position="130"/>
        <end position="210"/>
    </location>
</feature>
<dbReference type="PROSITE" id="PS50896">
    <property type="entry name" value="LISH"/>
    <property type="match status" value="1"/>
</dbReference>
<dbReference type="InterPro" id="IPR019775">
    <property type="entry name" value="WD40_repeat_CS"/>
</dbReference>
<dbReference type="Pfam" id="PF04494">
    <property type="entry name" value="TFIID_NTD2"/>
    <property type="match status" value="1"/>
</dbReference>
<organism evidence="11 12">
    <name type="scientific">Saccoglossus kowalevskii</name>
    <name type="common">Acorn worm</name>
    <dbReference type="NCBI Taxonomy" id="10224"/>
    <lineage>
        <taxon>Eukaryota</taxon>
        <taxon>Metazoa</taxon>
        <taxon>Hemichordata</taxon>
        <taxon>Enteropneusta</taxon>
        <taxon>Harrimaniidae</taxon>
        <taxon>Saccoglossus</taxon>
    </lineage>
</organism>
<dbReference type="PANTHER" id="PTHR19879">
    <property type="entry name" value="TRANSCRIPTION INITIATION FACTOR TFIID"/>
    <property type="match status" value="1"/>
</dbReference>
<feature type="region of interest" description="Disordered" evidence="9">
    <location>
        <begin position="1"/>
        <end position="39"/>
    </location>
</feature>
<dbReference type="SMART" id="SM00320">
    <property type="entry name" value="WD40"/>
    <property type="match status" value="6"/>
</dbReference>
<keyword evidence="5" id="KW-0805">Transcription regulation</keyword>
<dbReference type="InterPro" id="IPR036322">
    <property type="entry name" value="WD40_repeat_dom_sf"/>
</dbReference>
<feature type="repeat" description="WD" evidence="8">
    <location>
        <begin position="411"/>
        <end position="445"/>
    </location>
</feature>
<feature type="region of interest" description="Disordered" evidence="9">
    <location>
        <begin position="258"/>
        <end position="299"/>
    </location>
</feature>
<keyword evidence="4" id="KW-0677">Repeat</keyword>
<dbReference type="InterPro" id="IPR006594">
    <property type="entry name" value="LisH"/>
</dbReference>
<dbReference type="InterPro" id="IPR020472">
    <property type="entry name" value="WD40_PAC1"/>
</dbReference>
<dbReference type="PRINTS" id="PR00320">
    <property type="entry name" value="GPROTEINBRPT"/>
</dbReference>
<feature type="repeat" description="WD" evidence="8">
    <location>
        <begin position="495"/>
        <end position="536"/>
    </location>
</feature>
<evidence type="ECO:0000256" key="9">
    <source>
        <dbReference type="SAM" id="MobiDB-lite"/>
    </source>
</evidence>
<dbReference type="RefSeq" id="XP_006821419.1">
    <property type="nucleotide sequence ID" value="XM_006821356.1"/>
</dbReference>
<keyword evidence="3 8" id="KW-0853">WD repeat</keyword>
<keyword evidence="11" id="KW-1185">Reference proteome</keyword>